<dbReference type="GO" id="GO:0016485">
    <property type="term" value="P:protein processing"/>
    <property type="evidence" value="ECO:0007669"/>
    <property type="project" value="InterPro"/>
</dbReference>
<gene>
    <name evidence="2" type="ORF">MICPUCDRAFT_70260</name>
</gene>
<evidence type="ECO:0000256" key="1">
    <source>
        <dbReference type="SAM" id="MobiDB-lite"/>
    </source>
</evidence>
<dbReference type="Gene3D" id="2.40.10.10">
    <property type="entry name" value="Trypsin-like serine proteases"/>
    <property type="match status" value="1"/>
</dbReference>
<dbReference type="Proteomes" id="UP000001876">
    <property type="component" value="Unassembled WGS sequence"/>
</dbReference>
<dbReference type="GO" id="GO:0004252">
    <property type="term" value="F:serine-type endopeptidase activity"/>
    <property type="evidence" value="ECO:0007669"/>
    <property type="project" value="InterPro"/>
</dbReference>
<dbReference type="Gene3D" id="2.40.10.120">
    <property type="match status" value="1"/>
</dbReference>
<dbReference type="GeneID" id="9689283"/>
<dbReference type="KEGG" id="mpp:MICPUCDRAFT_70260"/>
<dbReference type="SUPFAM" id="SSF50494">
    <property type="entry name" value="Trypsin-like serine proteases"/>
    <property type="match status" value="2"/>
</dbReference>
<dbReference type="RefSeq" id="XP_003063674.1">
    <property type="nucleotide sequence ID" value="XM_003063628.1"/>
</dbReference>
<dbReference type="InterPro" id="IPR043504">
    <property type="entry name" value="Peptidase_S1_PA_chymotrypsin"/>
</dbReference>
<dbReference type="STRING" id="564608.C1N754"/>
<dbReference type="InterPro" id="IPR009003">
    <property type="entry name" value="Peptidase_S1_PA"/>
</dbReference>
<dbReference type="OrthoDB" id="17845at2759"/>
<dbReference type="PANTHER" id="PTHR21004:SF0">
    <property type="entry name" value="PEROXISOMAL LEADER PEPTIDE-PROCESSING PROTEASE"/>
    <property type="match status" value="1"/>
</dbReference>
<dbReference type="OMA" id="RGHYANI"/>
<dbReference type="InterPro" id="IPR039245">
    <property type="entry name" value="TYSND1/DEG15"/>
</dbReference>
<evidence type="ECO:0000313" key="3">
    <source>
        <dbReference type="Proteomes" id="UP000001876"/>
    </source>
</evidence>
<sequence>MASHRHRVVSGVELATIASELTATVRVRALDPDLAVGRRAAFCRCGDLDGSDGDDASAPTTSVSASAMRLPSSIVDGGGGELLVAPLALFLPFLRRDARGGAPGLGLVDDAEVHVMREATVDDGGSGGVWVPARVVASAVPPDARDAVNALASADGLGALKRGWTAGGAVPWNGDGGGGGGFDVGAVVAGFVVLRAATGPPSPSPSPGISRAFARESPLPRAGDAILSCGSPFGVLAPSHFANAVTTGSVSRTWRRRTPVGRHVADTSAPPPILMLDLRALPGTEGGVVLDAGGGVLGMLTPPLVARGGGGGGEDDAVPLALTIDCVKRAMLTMASSSSSSSSSTNEEDDAPPIAVASTSASPRTPLDDAASTSVVLLSTGNGNDDASNPSWASGIVLTAGDGARGHPALILTNAHVVHPSARAAGGDGRGPRVRSQRVLVPGAGGGWRDATPAFVFAGALDVAVLAATTTEGDETRLRAATFADDDDACRRGEPCAVIGHARVGPRAAAAGGSSVSASASASAAASASPGVVSAVVRRGVGGEPVMLTTSAAVHSGASGGPVVRAADGVVIGLVTSNARRGGKDGDGDDVFPRLNFSIPSRALRRLRLAAEASGGQDDWEVHEAAFEGCLDAYDDDEVRAVWNLRDPGGGGERVARSRL</sequence>
<protein>
    <submittedName>
        <fullName evidence="2">Predicted protein</fullName>
    </submittedName>
</protein>
<accession>C1N754</accession>
<reference evidence="2 3" key="1">
    <citation type="journal article" date="2009" name="Science">
        <title>Green evolution and dynamic adaptations revealed by genomes of the marine picoeukaryotes Micromonas.</title>
        <authorList>
            <person name="Worden A.Z."/>
            <person name="Lee J.H."/>
            <person name="Mock T."/>
            <person name="Rouze P."/>
            <person name="Simmons M.P."/>
            <person name="Aerts A.L."/>
            <person name="Allen A.E."/>
            <person name="Cuvelier M.L."/>
            <person name="Derelle E."/>
            <person name="Everett M.V."/>
            <person name="Foulon E."/>
            <person name="Grimwood J."/>
            <person name="Gundlach H."/>
            <person name="Henrissat B."/>
            <person name="Napoli C."/>
            <person name="McDonald S.M."/>
            <person name="Parker M.S."/>
            <person name="Rombauts S."/>
            <person name="Salamov A."/>
            <person name="Von Dassow P."/>
            <person name="Badger J.H."/>
            <person name="Coutinho P.M."/>
            <person name="Demir E."/>
            <person name="Dubchak I."/>
            <person name="Gentemann C."/>
            <person name="Eikrem W."/>
            <person name="Gready J.E."/>
            <person name="John U."/>
            <person name="Lanier W."/>
            <person name="Lindquist E.A."/>
            <person name="Lucas S."/>
            <person name="Mayer K.F."/>
            <person name="Moreau H."/>
            <person name="Not F."/>
            <person name="Otillar R."/>
            <person name="Panaud O."/>
            <person name="Pangilinan J."/>
            <person name="Paulsen I."/>
            <person name="Piegu B."/>
            <person name="Poliakov A."/>
            <person name="Robbens S."/>
            <person name="Schmutz J."/>
            <person name="Toulza E."/>
            <person name="Wyss T."/>
            <person name="Zelensky A."/>
            <person name="Zhou K."/>
            <person name="Armbrust E.V."/>
            <person name="Bhattacharya D."/>
            <person name="Goodenough U.W."/>
            <person name="Van de Peer Y."/>
            <person name="Grigoriev I.V."/>
        </authorList>
    </citation>
    <scope>NUCLEOTIDE SEQUENCE [LARGE SCALE GENOMIC DNA]</scope>
    <source>
        <strain evidence="2 3">CCMP1545</strain>
    </source>
</reference>
<dbReference type="AlphaFoldDB" id="C1N754"/>
<dbReference type="Pfam" id="PF13365">
    <property type="entry name" value="Trypsin_2"/>
    <property type="match status" value="1"/>
</dbReference>
<dbReference type="EMBL" id="GG663749">
    <property type="protein sequence ID" value="EEH52047.1"/>
    <property type="molecule type" value="Genomic_DNA"/>
</dbReference>
<dbReference type="eggNOG" id="KOG1320">
    <property type="taxonomic scope" value="Eukaryota"/>
</dbReference>
<proteinExistence type="predicted"/>
<dbReference type="GO" id="GO:0005777">
    <property type="term" value="C:peroxisome"/>
    <property type="evidence" value="ECO:0007669"/>
    <property type="project" value="InterPro"/>
</dbReference>
<name>C1N754_MICPC</name>
<feature type="region of interest" description="Disordered" evidence="1">
    <location>
        <begin position="336"/>
        <end position="368"/>
    </location>
</feature>
<dbReference type="MEROPS" id="S01.501"/>
<evidence type="ECO:0000313" key="2">
    <source>
        <dbReference type="EMBL" id="EEH52047.1"/>
    </source>
</evidence>
<keyword evidence="3" id="KW-1185">Reference proteome</keyword>
<organism evidence="3">
    <name type="scientific">Micromonas pusilla (strain CCMP1545)</name>
    <name type="common">Picoplanktonic green alga</name>
    <dbReference type="NCBI Taxonomy" id="564608"/>
    <lineage>
        <taxon>Eukaryota</taxon>
        <taxon>Viridiplantae</taxon>
        <taxon>Chlorophyta</taxon>
        <taxon>Mamiellophyceae</taxon>
        <taxon>Mamiellales</taxon>
        <taxon>Mamiellaceae</taxon>
        <taxon>Micromonas</taxon>
    </lineage>
</organism>
<dbReference type="PANTHER" id="PTHR21004">
    <property type="entry name" value="SERINE PROTEASE-RELATED"/>
    <property type="match status" value="1"/>
</dbReference>